<dbReference type="EMBL" id="IACK01076655">
    <property type="protein sequence ID" value="LAA78412.1"/>
    <property type="molecule type" value="Transcribed_RNA"/>
</dbReference>
<name>A0A2D4I2L4_MICLE</name>
<reference evidence="1" key="1">
    <citation type="submission" date="2017-07" db="EMBL/GenBank/DDBJ databases">
        <authorList>
            <person name="Mikheyev A."/>
            <person name="Grau M."/>
        </authorList>
    </citation>
    <scope>NUCLEOTIDE SEQUENCE</scope>
    <source>
        <tissue evidence="1">Venom_gland</tissue>
    </source>
</reference>
<evidence type="ECO:0000313" key="1">
    <source>
        <dbReference type="EMBL" id="LAA78412.1"/>
    </source>
</evidence>
<protein>
    <submittedName>
        <fullName evidence="1">Uncharacterized protein</fullName>
    </submittedName>
</protein>
<accession>A0A2D4I2L4</accession>
<dbReference type="AlphaFoldDB" id="A0A2D4I2L4"/>
<organism evidence="1">
    <name type="scientific">Micrurus lemniscatus lemniscatus</name>
    <dbReference type="NCBI Taxonomy" id="129467"/>
    <lineage>
        <taxon>Eukaryota</taxon>
        <taxon>Metazoa</taxon>
        <taxon>Chordata</taxon>
        <taxon>Craniata</taxon>
        <taxon>Vertebrata</taxon>
        <taxon>Euteleostomi</taxon>
        <taxon>Lepidosauria</taxon>
        <taxon>Squamata</taxon>
        <taxon>Bifurcata</taxon>
        <taxon>Unidentata</taxon>
        <taxon>Episquamata</taxon>
        <taxon>Toxicofera</taxon>
        <taxon>Serpentes</taxon>
        <taxon>Colubroidea</taxon>
        <taxon>Elapidae</taxon>
        <taxon>Elapinae</taxon>
        <taxon>Micrurus</taxon>
    </lineage>
</organism>
<proteinExistence type="predicted"/>
<sequence>MCSLTTFRTTHKRGVFSHSIWSLQKLCENGVCFCMVFRGCRREFSKIASRIKALCNPEQPQIGQRGLSTEREPHLKISNTWQIRGSAGPHMQLCLGTQCKAACLSGSRS</sequence>
<reference evidence="1" key="2">
    <citation type="submission" date="2017-11" db="EMBL/GenBank/DDBJ databases">
        <title>Coralsnake Venomics: Analyses of Venom Gland Transcriptomes and Proteomes of Six Brazilian Taxa.</title>
        <authorList>
            <person name="Aird S.D."/>
            <person name="Jorge da Silva N."/>
            <person name="Qiu L."/>
            <person name="Villar-Briones A."/>
            <person name="Aparecida-Saddi V."/>
            <person name="Campos-Telles M.P."/>
            <person name="Grau M."/>
            <person name="Mikheyev A.S."/>
        </authorList>
    </citation>
    <scope>NUCLEOTIDE SEQUENCE</scope>
    <source>
        <tissue evidence="1">Venom_gland</tissue>
    </source>
</reference>
<dbReference type="EMBL" id="IACK01076656">
    <property type="protein sequence ID" value="LAA78415.1"/>
    <property type="molecule type" value="Transcribed_RNA"/>
</dbReference>